<feature type="coiled-coil region" evidence="1">
    <location>
        <begin position="37"/>
        <end position="71"/>
    </location>
</feature>
<organism evidence="2 3">
    <name type="scientific">Isoalcanivorax beigongshangi</name>
    <dbReference type="NCBI Taxonomy" id="3238810"/>
    <lineage>
        <taxon>Bacteria</taxon>
        <taxon>Pseudomonadati</taxon>
        <taxon>Pseudomonadota</taxon>
        <taxon>Gammaproteobacteria</taxon>
        <taxon>Oceanospirillales</taxon>
        <taxon>Alcanivoracaceae</taxon>
        <taxon>Isoalcanivorax</taxon>
    </lineage>
</organism>
<evidence type="ECO:0008006" key="4">
    <source>
        <dbReference type="Google" id="ProtNLM"/>
    </source>
</evidence>
<proteinExistence type="predicted"/>
<evidence type="ECO:0000313" key="2">
    <source>
        <dbReference type="EMBL" id="MEY1661556.1"/>
    </source>
</evidence>
<dbReference type="RefSeq" id="WP_369454808.1">
    <property type="nucleotide sequence ID" value="NZ_JBGCUO010000001.1"/>
</dbReference>
<comment type="caution">
    <text evidence="2">The sequence shown here is derived from an EMBL/GenBank/DDBJ whole genome shotgun (WGS) entry which is preliminary data.</text>
</comment>
<evidence type="ECO:0000256" key="1">
    <source>
        <dbReference type="SAM" id="Coils"/>
    </source>
</evidence>
<dbReference type="Proteomes" id="UP001562065">
    <property type="component" value="Unassembled WGS sequence"/>
</dbReference>
<name>A0ABV4AHP1_9GAMM</name>
<gene>
    <name evidence="2" type="ORF">AB5I84_05255</name>
</gene>
<keyword evidence="1" id="KW-0175">Coiled coil</keyword>
<sequence>MTDDIKLPELPAGFKKHNLAGHDEAVFTDVQMNEYARSAVLADRERLKAEISELEAERDSYKAEAELNMHRVITCGVAARNPDPELTRRGEYADKWNTDQAESVRKLREERDALMASVVVVALEAVQDVLQDAYQSAYLVCCGQTGTECCGSPDPEWEPWAEQIMEKLGPIQNALSDAARAAGGEK</sequence>
<protein>
    <recommendedName>
        <fullName evidence="4">Ead/Ea22-like family protein</fullName>
    </recommendedName>
</protein>
<accession>A0ABV4AHP1</accession>
<evidence type="ECO:0000313" key="3">
    <source>
        <dbReference type="Proteomes" id="UP001562065"/>
    </source>
</evidence>
<reference evidence="2 3" key="1">
    <citation type="submission" date="2024-07" db="EMBL/GenBank/DDBJ databases">
        <authorList>
            <person name="Ren Q."/>
        </authorList>
    </citation>
    <scope>NUCLEOTIDE SEQUENCE [LARGE SCALE GENOMIC DNA]</scope>
    <source>
        <strain evidence="2 3">REN37</strain>
    </source>
</reference>
<dbReference type="EMBL" id="JBGCUO010000001">
    <property type="protein sequence ID" value="MEY1661556.1"/>
    <property type="molecule type" value="Genomic_DNA"/>
</dbReference>
<keyword evidence="3" id="KW-1185">Reference proteome</keyword>